<dbReference type="Proteomes" id="UP000824219">
    <property type="component" value="Linkage Group LG07"/>
</dbReference>
<evidence type="ECO:0000313" key="2">
    <source>
        <dbReference type="EMBL" id="KAG7330210.1"/>
    </source>
</evidence>
<gene>
    <name evidence="2" type="ORF">KOW79_006432</name>
</gene>
<dbReference type="AlphaFoldDB" id="A0A9D3NZQ3"/>
<feature type="region of interest" description="Disordered" evidence="1">
    <location>
        <begin position="1"/>
        <end position="98"/>
    </location>
</feature>
<organism evidence="2 3">
    <name type="scientific">Hemibagrus wyckioides</name>
    <dbReference type="NCBI Taxonomy" id="337641"/>
    <lineage>
        <taxon>Eukaryota</taxon>
        <taxon>Metazoa</taxon>
        <taxon>Chordata</taxon>
        <taxon>Craniata</taxon>
        <taxon>Vertebrata</taxon>
        <taxon>Euteleostomi</taxon>
        <taxon>Actinopterygii</taxon>
        <taxon>Neopterygii</taxon>
        <taxon>Teleostei</taxon>
        <taxon>Ostariophysi</taxon>
        <taxon>Siluriformes</taxon>
        <taxon>Bagridae</taxon>
        <taxon>Hemibagrus</taxon>
    </lineage>
</organism>
<accession>A0A9D3NZQ3</accession>
<evidence type="ECO:0000256" key="1">
    <source>
        <dbReference type="SAM" id="MobiDB-lite"/>
    </source>
</evidence>
<reference evidence="2 3" key="1">
    <citation type="submission" date="2021-06" db="EMBL/GenBank/DDBJ databases">
        <title>Chromosome-level genome assembly of the red-tail catfish (Hemibagrus wyckioides).</title>
        <authorList>
            <person name="Shao F."/>
        </authorList>
    </citation>
    <scope>NUCLEOTIDE SEQUENCE [LARGE SCALE GENOMIC DNA]</scope>
    <source>
        <strain evidence="2">EC202008001</strain>
        <tissue evidence="2">Blood</tissue>
    </source>
</reference>
<feature type="compositionally biased region" description="Acidic residues" evidence="1">
    <location>
        <begin position="59"/>
        <end position="73"/>
    </location>
</feature>
<proteinExistence type="predicted"/>
<evidence type="ECO:0000313" key="3">
    <source>
        <dbReference type="Proteomes" id="UP000824219"/>
    </source>
</evidence>
<dbReference type="EMBL" id="JAHKSW010000007">
    <property type="protein sequence ID" value="KAG7330210.1"/>
    <property type="molecule type" value="Genomic_DNA"/>
</dbReference>
<name>A0A9D3NZQ3_9TELE</name>
<protein>
    <submittedName>
        <fullName evidence="2">Uncharacterized protein</fullName>
    </submittedName>
</protein>
<comment type="caution">
    <text evidence="2">The sequence shown here is derived from an EMBL/GenBank/DDBJ whole genome shotgun (WGS) entry which is preliminary data.</text>
</comment>
<sequence length="120" mass="13040">MDRDSGLDSPPLPTSANEPKHRRTEEPQEGPLSADHHDKDNPCLCLQELPNLSGGAEETVCDNEDSEYPEESSPDATSPELPVVEQDAPDSESTERENAGVLARLARIAAFPFSLLSKRS</sequence>
<keyword evidence="3" id="KW-1185">Reference proteome</keyword>
<dbReference type="OrthoDB" id="6162963at2759"/>